<keyword evidence="3" id="KW-0804">Transcription</keyword>
<feature type="domain" description="HTH tetR-type" evidence="5">
    <location>
        <begin position="21"/>
        <end position="81"/>
    </location>
</feature>
<dbReference type="InterPro" id="IPR036271">
    <property type="entry name" value="Tet_transcr_reg_TetR-rel_C_sf"/>
</dbReference>
<dbReference type="InterPro" id="IPR011075">
    <property type="entry name" value="TetR_C"/>
</dbReference>
<dbReference type="PANTHER" id="PTHR47506:SF1">
    <property type="entry name" value="HTH-TYPE TRANSCRIPTIONAL REGULATOR YJDC"/>
    <property type="match status" value="1"/>
</dbReference>
<accession>A0A0Q2LI69</accession>
<keyword evidence="2 4" id="KW-0238">DNA-binding</keyword>
<dbReference type="RefSeq" id="WP_044544028.1">
    <property type="nucleotide sequence ID" value="NZ_LKTM01000373.1"/>
</dbReference>
<dbReference type="PRINTS" id="PR00455">
    <property type="entry name" value="HTHTETR"/>
</dbReference>
<name>A0A0Q2LI69_MYCGO</name>
<comment type="caution">
    <text evidence="6">The sequence shown here is derived from an EMBL/GenBank/DDBJ whole genome shotgun (WGS) entry which is preliminary data.</text>
</comment>
<dbReference type="AlphaFoldDB" id="A0A0Q2LI69"/>
<evidence type="ECO:0000259" key="5">
    <source>
        <dbReference type="PROSITE" id="PS50977"/>
    </source>
</evidence>
<dbReference type="Pfam" id="PF00440">
    <property type="entry name" value="TetR_N"/>
    <property type="match status" value="1"/>
</dbReference>
<evidence type="ECO:0000256" key="3">
    <source>
        <dbReference type="ARBA" id="ARBA00023163"/>
    </source>
</evidence>
<sequence length="212" mass="22831">MATDPEPAPPRATVATTERGQRTRAAIIDVAATLMYQNGVSGTSVDDILAASGTGKSQLYHYFSDKSELVAAVVERQLERVLAAQPGLAHVDSMKGIERWAREVVSLHRQPGGPFACPLGSTAAELKNDPAFRPALAAAFRRWEQPLAEGLRTMRARGELGRRENPDRLAASLIAALQGGMLLARINGDLTTLRDTLNAAVDNIRRRTVPPS</sequence>
<dbReference type="SUPFAM" id="SSF48498">
    <property type="entry name" value="Tetracyclin repressor-like, C-terminal domain"/>
    <property type="match status" value="1"/>
</dbReference>
<dbReference type="PROSITE" id="PS50977">
    <property type="entry name" value="HTH_TETR_2"/>
    <property type="match status" value="1"/>
</dbReference>
<proteinExistence type="predicted"/>
<evidence type="ECO:0000256" key="2">
    <source>
        <dbReference type="ARBA" id="ARBA00023125"/>
    </source>
</evidence>
<dbReference type="Proteomes" id="UP000051677">
    <property type="component" value="Unassembled WGS sequence"/>
</dbReference>
<reference evidence="6 7" key="1">
    <citation type="submission" date="2015-10" db="EMBL/GenBank/DDBJ databases">
        <title>Mycobacterium gordonae draft genome assembly.</title>
        <authorList>
            <person name="Ustinova V."/>
            <person name="Smirnova T."/>
            <person name="Blagodatskikh K."/>
            <person name="Varlamov D."/>
            <person name="Larionova E."/>
            <person name="Chernousova L."/>
        </authorList>
    </citation>
    <scope>NUCLEOTIDE SEQUENCE [LARGE SCALE GENOMIC DNA]</scope>
    <source>
        <strain evidence="6 7">CTRI 14-8773</strain>
    </source>
</reference>
<dbReference type="EMBL" id="LKTM01000373">
    <property type="protein sequence ID" value="KQH75498.1"/>
    <property type="molecule type" value="Genomic_DNA"/>
</dbReference>
<evidence type="ECO:0000313" key="6">
    <source>
        <dbReference type="EMBL" id="KQH75498.1"/>
    </source>
</evidence>
<dbReference type="InterPro" id="IPR009057">
    <property type="entry name" value="Homeodomain-like_sf"/>
</dbReference>
<evidence type="ECO:0000313" key="7">
    <source>
        <dbReference type="Proteomes" id="UP000051677"/>
    </source>
</evidence>
<dbReference type="Pfam" id="PF16925">
    <property type="entry name" value="TetR_C_13"/>
    <property type="match status" value="1"/>
</dbReference>
<dbReference type="OrthoDB" id="3827407at2"/>
<dbReference type="SUPFAM" id="SSF46689">
    <property type="entry name" value="Homeodomain-like"/>
    <property type="match status" value="1"/>
</dbReference>
<gene>
    <name evidence="6" type="ORF">AO501_30120</name>
</gene>
<dbReference type="InterPro" id="IPR001647">
    <property type="entry name" value="HTH_TetR"/>
</dbReference>
<organism evidence="6 7">
    <name type="scientific">Mycobacterium gordonae</name>
    <dbReference type="NCBI Taxonomy" id="1778"/>
    <lineage>
        <taxon>Bacteria</taxon>
        <taxon>Bacillati</taxon>
        <taxon>Actinomycetota</taxon>
        <taxon>Actinomycetes</taxon>
        <taxon>Mycobacteriales</taxon>
        <taxon>Mycobacteriaceae</taxon>
        <taxon>Mycobacterium</taxon>
    </lineage>
</organism>
<keyword evidence="1" id="KW-0805">Transcription regulation</keyword>
<dbReference type="PANTHER" id="PTHR47506">
    <property type="entry name" value="TRANSCRIPTIONAL REGULATORY PROTEIN"/>
    <property type="match status" value="1"/>
</dbReference>
<dbReference type="GO" id="GO:0003677">
    <property type="term" value="F:DNA binding"/>
    <property type="evidence" value="ECO:0007669"/>
    <property type="project" value="UniProtKB-UniRule"/>
</dbReference>
<evidence type="ECO:0000256" key="4">
    <source>
        <dbReference type="PROSITE-ProRule" id="PRU00335"/>
    </source>
</evidence>
<evidence type="ECO:0000256" key="1">
    <source>
        <dbReference type="ARBA" id="ARBA00023015"/>
    </source>
</evidence>
<dbReference type="Gene3D" id="1.10.357.10">
    <property type="entry name" value="Tetracycline Repressor, domain 2"/>
    <property type="match status" value="1"/>
</dbReference>
<feature type="DNA-binding region" description="H-T-H motif" evidence="4">
    <location>
        <begin position="44"/>
        <end position="63"/>
    </location>
</feature>
<protein>
    <submittedName>
        <fullName evidence="6">TetR family transcriptional regulator</fullName>
    </submittedName>
</protein>